<evidence type="ECO:0000259" key="5">
    <source>
        <dbReference type="Pfam" id="PF08585"/>
    </source>
</evidence>
<gene>
    <name evidence="8" type="primary">LOC111007213</name>
</gene>
<dbReference type="Gene3D" id="2.40.50.770">
    <property type="entry name" value="RecQ-mediated genome instability protein Rmi1, C-terminal domain"/>
    <property type="match status" value="1"/>
</dbReference>
<dbReference type="SMART" id="SM01161">
    <property type="entry name" value="DUF1767"/>
    <property type="match status" value="1"/>
</dbReference>
<accession>A0A6J1C0G7</accession>
<dbReference type="Pfam" id="PF08585">
    <property type="entry name" value="RMI1_N_C"/>
    <property type="match status" value="1"/>
</dbReference>
<dbReference type="InterPro" id="IPR032199">
    <property type="entry name" value="RMI1_C"/>
</dbReference>
<dbReference type="GO" id="GO:0031422">
    <property type="term" value="C:RecQ family helicase-topoisomerase III complex"/>
    <property type="evidence" value="ECO:0007669"/>
    <property type="project" value="TreeGrafter"/>
</dbReference>
<dbReference type="GO" id="GO:0016604">
    <property type="term" value="C:nuclear body"/>
    <property type="evidence" value="ECO:0007669"/>
    <property type="project" value="TreeGrafter"/>
</dbReference>
<evidence type="ECO:0000313" key="7">
    <source>
        <dbReference type="Proteomes" id="UP000504603"/>
    </source>
</evidence>
<keyword evidence="7" id="KW-1185">Reference proteome</keyword>
<dbReference type="OrthoDB" id="341511at2759"/>
<dbReference type="FunFam" id="2.40.50.770:FF:000004">
    <property type="entry name" value="RecQ-mediated instability protein (DUF1767)"/>
    <property type="match status" value="1"/>
</dbReference>
<feature type="domain" description="RecQ-mediated genome instability protein 1 C-terminal OB-fold" evidence="6">
    <location>
        <begin position="418"/>
        <end position="559"/>
    </location>
</feature>
<dbReference type="PANTHER" id="PTHR14790">
    <property type="entry name" value="RECQ-MEDIATED GENOME INSTABILITY PROTEIN 1 RMI1"/>
    <property type="match status" value="1"/>
</dbReference>
<feature type="compositionally biased region" description="Basic and acidic residues" evidence="4">
    <location>
        <begin position="80"/>
        <end position="89"/>
    </location>
</feature>
<dbReference type="AlphaFoldDB" id="A0A6J1C0G7"/>
<dbReference type="InterPro" id="IPR013894">
    <property type="entry name" value="RMI1_OB"/>
</dbReference>
<dbReference type="GeneID" id="111007213"/>
<feature type="region of interest" description="Disordered" evidence="4">
    <location>
        <begin position="68"/>
        <end position="90"/>
    </location>
</feature>
<name>A0A6J1C0G7_MOMCH</name>
<evidence type="ECO:0000259" key="6">
    <source>
        <dbReference type="Pfam" id="PF16099"/>
    </source>
</evidence>
<comment type="similarity">
    <text evidence="1">Belongs to the RMI1 family.</text>
</comment>
<evidence type="ECO:0000256" key="3">
    <source>
        <dbReference type="ARBA" id="ARBA00077519"/>
    </source>
</evidence>
<dbReference type="PANTHER" id="PTHR14790:SF15">
    <property type="entry name" value="RECQ-MEDIATED GENOME INSTABILITY PROTEIN 1"/>
    <property type="match status" value="1"/>
</dbReference>
<dbReference type="GO" id="GO:0000712">
    <property type="term" value="P:resolution of meiotic recombination intermediates"/>
    <property type="evidence" value="ECO:0007669"/>
    <property type="project" value="TreeGrafter"/>
</dbReference>
<dbReference type="Pfam" id="PF16099">
    <property type="entry name" value="RMI1_C"/>
    <property type="match status" value="1"/>
</dbReference>
<dbReference type="KEGG" id="mcha:111007213"/>
<dbReference type="GO" id="GO:0000166">
    <property type="term" value="F:nucleotide binding"/>
    <property type="evidence" value="ECO:0007669"/>
    <property type="project" value="InterPro"/>
</dbReference>
<sequence>MPRRRLRLSWSSDEAEDQENEDYERGPQCPDSSTASLQPLILDNLNSNFNPNVSEPVQLSDDDEQDFIDVSDHLSPPSPDSDHSLRHSPEANPLSYRVASSESSCPVTDFLRRLGLSLKREWLDACTRALEGSIPGFLSLNPTEKGKLCFEQFLVSDMNYSGAGVLPENVDSMHLVDLPGPYVLQVDEIVNISCPLRGRYQTAPASIKRCLKVSMTDGVQRVFGMEYRPIKDLEVLAPAGLKVVICNASVRHGLLMLVPEALEVLGGLVEELEAARRRLVDEVNKPPRGRRTRTGVVPPLASRATHAAWPSDAVQRPVQPNRIVSTEPPYSDQGLEMFHRGNEALTAPAGDAFTTPVSRTNANSELSSNLVSNVEEIHSHYVPSSRASTEPTILSNSVEETNMVDIEHPLMLSGDREIPFTYLASLSAKWAAVKEKSSSVCGRIKCFLTGVKGFQFRQRTTYELHVYVDDGSLISEVLIDHEVVKKEIGHAPKDVTDALSSSDVQVASSMKDTMRQFQVFLVNFEGTMLVEMNKTSSLPVVLEMKEGCLESDAWLLLRRFKCLNAVQTEEHTHMDPIDVSP</sequence>
<feature type="domain" description="RecQ mediated genome instability protein 1 OB-fold" evidence="5">
    <location>
        <begin position="166"/>
        <end position="277"/>
    </location>
</feature>
<proteinExistence type="inferred from homology"/>
<dbReference type="GO" id="GO:0000724">
    <property type="term" value="P:double-strand break repair via homologous recombination"/>
    <property type="evidence" value="ECO:0007669"/>
    <property type="project" value="TreeGrafter"/>
</dbReference>
<evidence type="ECO:0000313" key="8">
    <source>
        <dbReference type="RefSeq" id="XP_022135185.1"/>
    </source>
</evidence>
<evidence type="ECO:0000256" key="2">
    <source>
        <dbReference type="ARBA" id="ARBA00018987"/>
    </source>
</evidence>
<dbReference type="InterPro" id="IPR042470">
    <property type="entry name" value="RMI1_N_C_sf"/>
</dbReference>
<evidence type="ECO:0000256" key="1">
    <source>
        <dbReference type="ARBA" id="ARBA00006395"/>
    </source>
</evidence>
<evidence type="ECO:0000256" key="4">
    <source>
        <dbReference type="SAM" id="MobiDB-lite"/>
    </source>
</evidence>
<dbReference type="Proteomes" id="UP000504603">
    <property type="component" value="Unplaced"/>
</dbReference>
<protein>
    <recommendedName>
        <fullName evidence="2">RecQ-mediated genome instability protein 1</fullName>
    </recommendedName>
    <alternativeName>
        <fullName evidence="3">BLM-associated protein of 75 kDa homolog</fullName>
    </alternativeName>
</protein>
<reference evidence="8" key="1">
    <citation type="submission" date="2025-08" db="UniProtKB">
        <authorList>
            <consortium name="RefSeq"/>
        </authorList>
    </citation>
    <scope>IDENTIFICATION</scope>
    <source>
        <strain evidence="8">OHB3-1</strain>
    </source>
</reference>
<dbReference type="RefSeq" id="XP_022135185.1">
    <property type="nucleotide sequence ID" value="XM_022279493.1"/>
</dbReference>
<feature type="compositionally biased region" description="Acidic residues" evidence="4">
    <location>
        <begin position="13"/>
        <end position="22"/>
    </location>
</feature>
<feature type="region of interest" description="Disordered" evidence="4">
    <location>
        <begin position="1"/>
        <end position="37"/>
    </location>
</feature>
<organism evidence="7 8">
    <name type="scientific">Momordica charantia</name>
    <name type="common">Bitter gourd</name>
    <name type="synonym">Balsam pear</name>
    <dbReference type="NCBI Taxonomy" id="3673"/>
    <lineage>
        <taxon>Eukaryota</taxon>
        <taxon>Viridiplantae</taxon>
        <taxon>Streptophyta</taxon>
        <taxon>Embryophyta</taxon>
        <taxon>Tracheophyta</taxon>
        <taxon>Spermatophyta</taxon>
        <taxon>Magnoliopsida</taxon>
        <taxon>eudicotyledons</taxon>
        <taxon>Gunneridae</taxon>
        <taxon>Pentapetalae</taxon>
        <taxon>rosids</taxon>
        <taxon>fabids</taxon>
        <taxon>Cucurbitales</taxon>
        <taxon>Cucurbitaceae</taxon>
        <taxon>Momordiceae</taxon>
        <taxon>Momordica</taxon>
    </lineage>
</organism>